<dbReference type="Proteomes" id="UP000559885">
    <property type="component" value="Unassembled WGS sequence"/>
</dbReference>
<sequence>MNKNGFTLLVTLCLLSLTLMTVTTVTILFERQITFEKSWQDYYRSKIKKETSLE</sequence>
<comment type="caution">
    <text evidence="1">The sequence shown here is derived from an EMBL/GenBank/DDBJ whole genome shotgun (WGS) entry which is preliminary data.</text>
</comment>
<organism evidence="1 2">
    <name type="scientific">Listeria aquatica</name>
    <dbReference type="NCBI Taxonomy" id="1494960"/>
    <lineage>
        <taxon>Bacteria</taxon>
        <taxon>Bacillati</taxon>
        <taxon>Bacillota</taxon>
        <taxon>Bacilli</taxon>
        <taxon>Bacillales</taxon>
        <taxon>Listeriaceae</taxon>
        <taxon>Listeria</taxon>
    </lineage>
</organism>
<dbReference type="EMBL" id="JAARRM010000001">
    <property type="protein sequence ID" value="MBC1521108.1"/>
    <property type="molecule type" value="Genomic_DNA"/>
</dbReference>
<evidence type="ECO:0000313" key="2">
    <source>
        <dbReference type="Proteomes" id="UP000559885"/>
    </source>
</evidence>
<dbReference type="AlphaFoldDB" id="A0A841ZP17"/>
<dbReference type="RefSeq" id="WP_185372716.1">
    <property type="nucleotide sequence ID" value="NZ_JAARRM010000001.1"/>
</dbReference>
<evidence type="ECO:0000313" key="1">
    <source>
        <dbReference type="EMBL" id="MBC1521108.1"/>
    </source>
</evidence>
<protein>
    <submittedName>
        <fullName evidence="1">Uncharacterized protein</fullName>
    </submittedName>
</protein>
<reference evidence="1 2" key="1">
    <citation type="submission" date="2020-03" db="EMBL/GenBank/DDBJ databases">
        <title>Soil Listeria distribution.</title>
        <authorList>
            <person name="Liao J."/>
            <person name="Wiedmann M."/>
        </authorList>
    </citation>
    <scope>NUCLEOTIDE SEQUENCE [LARGE SCALE GENOMIC DNA]</scope>
    <source>
        <strain evidence="1 2">FSL L7-1507</strain>
    </source>
</reference>
<proteinExistence type="predicted"/>
<gene>
    <name evidence="1" type="ORF">HB912_05495</name>
</gene>
<accession>A0A841ZP17</accession>
<name>A0A841ZP17_9LIST</name>